<dbReference type="FunCoup" id="A0A194R8P6">
    <property type="interactions" value="1"/>
</dbReference>
<dbReference type="EC" id="2.4.1.109" evidence="6"/>
<dbReference type="InParanoid" id="A0A194R8P6"/>
<comment type="catalytic activity">
    <reaction evidence="15">
        <text>a di-trans,poly-cis-dolichyl beta-D-mannosyl phosphate + L-seryl-[protein] = 3-O-(alpha-D-mannosyl)-L-seryl-[protein] + a di-trans,poly-cis-dolichyl phosphate + H(+)</text>
        <dbReference type="Rhea" id="RHEA:17377"/>
        <dbReference type="Rhea" id="RHEA-COMP:9863"/>
        <dbReference type="Rhea" id="RHEA-COMP:13546"/>
        <dbReference type="Rhea" id="RHEA-COMP:19498"/>
        <dbReference type="Rhea" id="RHEA-COMP:19501"/>
        <dbReference type="ChEBI" id="CHEBI:15378"/>
        <dbReference type="ChEBI" id="CHEBI:29999"/>
        <dbReference type="ChEBI" id="CHEBI:57683"/>
        <dbReference type="ChEBI" id="CHEBI:58211"/>
        <dbReference type="ChEBI" id="CHEBI:137321"/>
        <dbReference type="EC" id="2.4.1.109"/>
    </reaction>
</comment>
<keyword evidence="10 16" id="KW-0802">TPR repeat</keyword>
<evidence type="ECO:0000256" key="12">
    <source>
        <dbReference type="ARBA" id="ARBA00022989"/>
    </source>
</evidence>
<dbReference type="Pfam" id="PF08409">
    <property type="entry name" value="TMTC_DUF1736"/>
    <property type="match status" value="1"/>
</dbReference>
<feature type="repeat" description="TPR" evidence="16">
    <location>
        <begin position="1145"/>
        <end position="1178"/>
    </location>
</feature>
<dbReference type="STRING" id="76193.A0A194R8P6"/>
<dbReference type="PROSITE" id="PS50005">
    <property type="entry name" value="TPR"/>
    <property type="match status" value="3"/>
</dbReference>
<evidence type="ECO:0000256" key="7">
    <source>
        <dbReference type="ARBA" id="ARBA00022679"/>
    </source>
</evidence>
<feature type="repeat" description="TPR" evidence="16">
    <location>
        <begin position="1041"/>
        <end position="1074"/>
    </location>
</feature>
<dbReference type="Pfam" id="PF13519">
    <property type="entry name" value="VWA_2"/>
    <property type="match status" value="1"/>
</dbReference>
<dbReference type="SUPFAM" id="SSF53300">
    <property type="entry name" value="vWA-like"/>
    <property type="match status" value="1"/>
</dbReference>
<organism evidence="23 24">
    <name type="scientific">Papilio machaon</name>
    <name type="common">Old World swallowtail butterfly</name>
    <dbReference type="NCBI Taxonomy" id="76193"/>
    <lineage>
        <taxon>Eukaryota</taxon>
        <taxon>Metazoa</taxon>
        <taxon>Ecdysozoa</taxon>
        <taxon>Arthropoda</taxon>
        <taxon>Hexapoda</taxon>
        <taxon>Insecta</taxon>
        <taxon>Pterygota</taxon>
        <taxon>Neoptera</taxon>
        <taxon>Endopterygota</taxon>
        <taxon>Lepidoptera</taxon>
        <taxon>Glossata</taxon>
        <taxon>Ditrysia</taxon>
        <taxon>Papilionoidea</taxon>
        <taxon>Papilionidae</taxon>
        <taxon>Papilioninae</taxon>
        <taxon>Papilio</taxon>
    </lineage>
</organism>
<dbReference type="GO" id="GO:0030968">
    <property type="term" value="P:endoplasmic reticulum unfolded protein response"/>
    <property type="evidence" value="ECO:0007669"/>
    <property type="project" value="TreeGrafter"/>
</dbReference>
<evidence type="ECO:0000259" key="19">
    <source>
        <dbReference type="Pfam" id="PF08409"/>
    </source>
</evidence>
<dbReference type="Proteomes" id="UP000053240">
    <property type="component" value="Unassembled WGS sequence"/>
</dbReference>
<evidence type="ECO:0000256" key="9">
    <source>
        <dbReference type="ARBA" id="ARBA00022737"/>
    </source>
</evidence>
<dbReference type="Gene3D" id="3.40.50.410">
    <property type="entry name" value="von Willebrand factor, type A domain"/>
    <property type="match status" value="1"/>
</dbReference>
<feature type="domain" description="Integrator complex subunit 14 C-terminal" evidence="22">
    <location>
        <begin position="424"/>
        <end position="526"/>
    </location>
</feature>
<evidence type="ECO:0000256" key="5">
    <source>
        <dbReference type="ARBA" id="ARBA00007882"/>
    </source>
</evidence>
<dbReference type="SMART" id="SM00028">
    <property type="entry name" value="TPR"/>
    <property type="match status" value="7"/>
</dbReference>
<dbReference type="InterPro" id="IPR019734">
    <property type="entry name" value="TPR_rpt"/>
</dbReference>
<evidence type="ECO:0000256" key="18">
    <source>
        <dbReference type="SAM" id="Phobius"/>
    </source>
</evidence>
<accession>A0A194R8P6</accession>
<dbReference type="InterPro" id="IPR046471">
    <property type="entry name" value="IntS14_C"/>
</dbReference>
<dbReference type="PROSITE" id="PS50293">
    <property type="entry name" value="TPR_REGION"/>
    <property type="match status" value="1"/>
</dbReference>
<comment type="function">
    <text evidence="1">Transfers mannosyl residues to the hydroxyl group of serine or threonine residues.</text>
</comment>
<dbReference type="Gene3D" id="1.25.40.10">
    <property type="entry name" value="Tetratricopeptide repeat domain"/>
    <property type="match status" value="3"/>
</dbReference>
<evidence type="ECO:0000256" key="11">
    <source>
        <dbReference type="ARBA" id="ARBA00022824"/>
    </source>
</evidence>
<dbReference type="InterPro" id="IPR013618">
    <property type="entry name" value="TMTC_DUF1736"/>
</dbReference>
<feature type="transmembrane region" description="Helical" evidence="18">
    <location>
        <begin position="840"/>
        <end position="863"/>
    </location>
</feature>
<proteinExistence type="inferred from homology"/>
<gene>
    <name evidence="23" type="ORF">RR48_10804</name>
</gene>
<dbReference type="PANTHER" id="PTHR44227:SF3">
    <property type="entry name" value="PROTEIN O-MANNOSYL-TRANSFERASE TMTC4"/>
    <property type="match status" value="1"/>
</dbReference>
<feature type="transmembrane region" description="Helical" evidence="18">
    <location>
        <begin position="766"/>
        <end position="790"/>
    </location>
</feature>
<keyword evidence="8 18" id="KW-0812">Transmembrane</keyword>
<dbReference type="InterPro" id="IPR036465">
    <property type="entry name" value="vWFA_dom_sf"/>
</dbReference>
<evidence type="ECO:0000256" key="10">
    <source>
        <dbReference type="ARBA" id="ARBA00022803"/>
    </source>
</evidence>
<dbReference type="InterPro" id="IPR052346">
    <property type="entry name" value="O-mannosyl-transferase_TMTC"/>
</dbReference>
<keyword evidence="11" id="KW-0256">Endoplasmic reticulum</keyword>
<comment type="similarity">
    <text evidence="5">Belongs to the TMTC family.</text>
</comment>
<dbReference type="Pfam" id="PF13424">
    <property type="entry name" value="TPR_12"/>
    <property type="match status" value="1"/>
</dbReference>
<feature type="transmembrane region" description="Helical" evidence="18">
    <location>
        <begin position="898"/>
        <end position="915"/>
    </location>
</feature>
<keyword evidence="7" id="KW-0808">Transferase</keyword>
<comment type="subcellular location">
    <subcellularLocation>
        <location evidence="3">Endoplasmic reticulum</location>
    </subcellularLocation>
    <subcellularLocation>
        <location evidence="2">Membrane</location>
        <topology evidence="2">Multi-pass membrane protein</topology>
    </subcellularLocation>
</comment>
<dbReference type="SUPFAM" id="SSF48452">
    <property type="entry name" value="TPR-like"/>
    <property type="match status" value="1"/>
</dbReference>
<evidence type="ECO:0000256" key="6">
    <source>
        <dbReference type="ARBA" id="ARBA00012839"/>
    </source>
</evidence>
<evidence type="ECO:0000313" key="23">
    <source>
        <dbReference type="EMBL" id="KPJ13620.1"/>
    </source>
</evidence>
<dbReference type="GO" id="GO:0004169">
    <property type="term" value="F:dolichyl-phosphate-mannose-protein mannosyltransferase activity"/>
    <property type="evidence" value="ECO:0007669"/>
    <property type="project" value="UniProtKB-EC"/>
</dbReference>
<evidence type="ECO:0000256" key="8">
    <source>
        <dbReference type="ARBA" id="ARBA00022692"/>
    </source>
</evidence>
<feature type="domain" description="VWFA" evidence="20">
    <location>
        <begin position="3"/>
        <end position="118"/>
    </location>
</feature>
<evidence type="ECO:0000256" key="3">
    <source>
        <dbReference type="ARBA" id="ARBA00004240"/>
    </source>
</evidence>
<feature type="transmembrane region" description="Helical" evidence="18">
    <location>
        <begin position="602"/>
        <end position="622"/>
    </location>
</feature>
<evidence type="ECO:0000313" key="24">
    <source>
        <dbReference type="Proteomes" id="UP000053240"/>
    </source>
</evidence>
<feature type="compositionally biased region" description="Low complexity" evidence="17">
    <location>
        <begin position="279"/>
        <end position="302"/>
    </location>
</feature>
<evidence type="ECO:0000256" key="1">
    <source>
        <dbReference type="ARBA" id="ARBA00003582"/>
    </source>
</evidence>
<evidence type="ECO:0000256" key="16">
    <source>
        <dbReference type="PROSITE-ProRule" id="PRU00339"/>
    </source>
</evidence>
<dbReference type="GO" id="GO:0032991">
    <property type="term" value="C:protein-containing complex"/>
    <property type="evidence" value="ECO:0007669"/>
    <property type="project" value="UniProtKB-ARBA"/>
</dbReference>
<keyword evidence="12 18" id="KW-1133">Transmembrane helix</keyword>
<dbReference type="Pfam" id="PF19435">
    <property type="entry name" value="IntS14_b-barrel"/>
    <property type="match status" value="1"/>
</dbReference>
<feature type="domain" description="Integrator complex subunit 14 beta-barrel" evidence="21">
    <location>
        <begin position="210"/>
        <end position="366"/>
    </location>
</feature>
<evidence type="ECO:0000256" key="15">
    <source>
        <dbReference type="ARBA" id="ARBA00045102"/>
    </source>
</evidence>
<evidence type="ECO:0000259" key="20">
    <source>
        <dbReference type="Pfam" id="PF13519"/>
    </source>
</evidence>
<feature type="transmembrane region" description="Helical" evidence="18">
    <location>
        <begin position="724"/>
        <end position="745"/>
    </location>
</feature>
<feature type="transmembrane region" description="Helical" evidence="18">
    <location>
        <begin position="869"/>
        <end position="886"/>
    </location>
</feature>
<dbReference type="CDD" id="cd00198">
    <property type="entry name" value="vWFA"/>
    <property type="match status" value="1"/>
</dbReference>
<feature type="transmembrane region" description="Helical" evidence="18">
    <location>
        <begin position="688"/>
        <end position="704"/>
    </location>
</feature>
<evidence type="ECO:0000256" key="17">
    <source>
        <dbReference type="SAM" id="MobiDB-lite"/>
    </source>
</evidence>
<dbReference type="Pfam" id="PF20504">
    <property type="entry name" value="IntS14_C"/>
    <property type="match status" value="1"/>
</dbReference>
<dbReference type="InterPro" id="IPR002035">
    <property type="entry name" value="VWF_A"/>
</dbReference>
<comment type="catalytic activity">
    <reaction evidence="14">
        <text>a di-trans,poly-cis-dolichyl beta-D-mannosyl phosphate + L-threonyl-[protein] = 3-O-(alpha-D-mannosyl)-L-threonyl-[protein] + a di-trans,poly-cis-dolichyl phosphate + H(+)</text>
        <dbReference type="Rhea" id="RHEA:53396"/>
        <dbReference type="Rhea" id="RHEA-COMP:11060"/>
        <dbReference type="Rhea" id="RHEA-COMP:13547"/>
        <dbReference type="Rhea" id="RHEA-COMP:19498"/>
        <dbReference type="Rhea" id="RHEA-COMP:19501"/>
        <dbReference type="ChEBI" id="CHEBI:15378"/>
        <dbReference type="ChEBI" id="CHEBI:30013"/>
        <dbReference type="ChEBI" id="CHEBI:57683"/>
        <dbReference type="ChEBI" id="CHEBI:58211"/>
        <dbReference type="ChEBI" id="CHEBI:137323"/>
        <dbReference type="EC" id="2.4.1.109"/>
    </reaction>
</comment>
<dbReference type="EMBL" id="KQ460615">
    <property type="protein sequence ID" value="KPJ13620.1"/>
    <property type="molecule type" value="Genomic_DNA"/>
</dbReference>
<protein>
    <recommendedName>
        <fullName evidence="6">dolichyl-phosphate-mannose--protein mannosyltransferase</fullName>
        <ecNumber evidence="6">2.4.1.109</ecNumber>
    </recommendedName>
</protein>
<evidence type="ECO:0000259" key="22">
    <source>
        <dbReference type="Pfam" id="PF20504"/>
    </source>
</evidence>
<keyword evidence="24" id="KW-1185">Reference proteome</keyword>
<feature type="transmembrane region" description="Helical" evidence="18">
    <location>
        <begin position="810"/>
        <end position="828"/>
    </location>
</feature>
<comment type="pathway">
    <text evidence="4">Protein modification; protein glycosylation.</text>
</comment>
<dbReference type="PANTHER" id="PTHR44227">
    <property type="match status" value="1"/>
</dbReference>
<evidence type="ECO:0000256" key="2">
    <source>
        <dbReference type="ARBA" id="ARBA00004141"/>
    </source>
</evidence>
<name>A0A194R8P6_PAPMA</name>
<dbReference type="InterPro" id="IPR011990">
    <property type="entry name" value="TPR-like_helical_dom_sf"/>
</dbReference>
<feature type="repeat" description="TPR" evidence="16">
    <location>
        <begin position="1007"/>
        <end position="1040"/>
    </location>
</feature>
<sequence length="1190" mass="133691">MPTAILLDVSLSMSRPVPTSDTTENITRLTIASAAINTFLDYLSVHAKLEYVALITFSSTYEVTVPFTRDYDSIKAKLGHLEEGDKTCIETALSGVNQLILGEWGYQTLVQTILITDGTCGVGAIGRNRIIQALPLPPSFPSKIHILPIVSPHDSCLQHAMPLYQKIVDLASSTVNNSTGNINRGAIYCPDQLSAAAVVTAMTKLCEQQYQEFWCTLKCGQLETKVQLFPAPQPASHEGLAATYTISNQIHIVGFLQQQDLGTPIAISKHLIIPQPQTNNNNNRENYGSKTPTKEGSSSETTTTEEDNTDPSKVPNFCVLLHGALKVEGMAAIVQLGPEWWGTVSAWCEASRARRSCLLLAVLRPGASAAPWLGPLDQLGPADESTNAGKEYKVTAKYTHYNVVTEAFPVRSWRSYSGGGSGCAWARPHALLADVQKVLRHARKLPDKTQHLYKELNRLRRAAISLGFSELLTSVGGALERECAALPSSAPPECALQLAHAAAALRDPRTALDIKHTLQPLATNFTVTSILKGDFVFDDSEAIINNKDVTSKVWSNTFYNDFWGTNIKSNFSHKSYRPLTTLSFRLNYIISGEKLVASYFKATNLICHGLCSVVLLFVYQIIVERVQKCNSRMYLDISFLAAVLFAVHPIHVEAVAGIVGRADILATMTFLISFLLYDQSMKYNKCTYIYLFTSVLLAGIAMLFKENGITVLSKRSKTNNFKATLIRIIIVFLAGILLVYARWMIMGGMKPEFKPGDNPAAFANNTFTKVATFHYIYFLNFLILLWPQWLCYDWSMGCLKLIESKMDFRIMFLILLYFYGILLIRTFLRPSKRKSSRRLIFLAISLLTIPFLPAANILFPVGFVIAERILYLPSAGYCLLIAIGFHKIINNNKKFKHLGNATFLLLILLYAIKTYERAFDWQNEYNLFISGLKVCPLNAKVRYNVAKVVDARQNASWALSEYQEAIRLYPEYYQAMNNLANLLKNEKKFTEAEFYFKKAISLKHDFPAAWMNLGIVLANQKRYNESLKAYKTALYYRQHYSDCLYNMGNLYLELKDTESARDSWTAAISYNPKHTFAWTNLIAMLDNTGQTERALQIIPEALSQLPKTPSLLFAVANMYGKINRFTEAEELFKNAIDLFGEQIKAVHYTNLGVLYHRWKKYDLAKEMYQRALQIDPAFKSAKKNLALLHT</sequence>
<feature type="transmembrane region" description="Helical" evidence="18">
    <location>
        <begin position="634"/>
        <end position="652"/>
    </location>
</feature>
<evidence type="ECO:0000256" key="14">
    <source>
        <dbReference type="ARBA" id="ARBA00045085"/>
    </source>
</evidence>
<dbReference type="GO" id="GO:0005783">
    <property type="term" value="C:endoplasmic reticulum"/>
    <property type="evidence" value="ECO:0007669"/>
    <property type="project" value="UniProtKB-SubCell"/>
</dbReference>
<keyword evidence="9" id="KW-0677">Repeat</keyword>
<dbReference type="InterPro" id="IPR045814">
    <property type="entry name" value="IntS14_b-barrel"/>
</dbReference>
<evidence type="ECO:0000256" key="13">
    <source>
        <dbReference type="ARBA" id="ARBA00023136"/>
    </source>
</evidence>
<dbReference type="Pfam" id="PF13181">
    <property type="entry name" value="TPR_8"/>
    <property type="match status" value="3"/>
</dbReference>
<feature type="domain" description="DUF1736" evidence="19">
    <location>
        <begin position="749"/>
        <end position="818"/>
    </location>
</feature>
<dbReference type="GO" id="GO:0016020">
    <property type="term" value="C:membrane"/>
    <property type="evidence" value="ECO:0007669"/>
    <property type="project" value="UniProtKB-SubCell"/>
</dbReference>
<feature type="region of interest" description="Disordered" evidence="17">
    <location>
        <begin position="274"/>
        <end position="312"/>
    </location>
</feature>
<feature type="transmembrane region" description="Helical" evidence="18">
    <location>
        <begin position="658"/>
        <end position="676"/>
    </location>
</feature>
<keyword evidence="13 18" id="KW-0472">Membrane</keyword>
<reference evidence="23 24" key="1">
    <citation type="journal article" date="2015" name="Nat. Commun.">
        <title>Outbred genome sequencing and CRISPR/Cas9 gene editing in butterflies.</title>
        <authorList>
            <person name="Li X."/>
            <person name="Fan D."/>
            <person name="Zhang W."/>
            <person name="Liu G."/>
            <person name="Zhang L."/>
            <person name="Zhao L."/>
            <person name="Fang X."/>
            <person name="Chen L."/>
            <person name="Dong Y."/>
            <person name="Chen Y."/>
            <person name="Ding Y."/>
            <person name="Zhao R."/>
            <person name="Feng M."/>
            <person name="Zhu Y."/>
            <person name="Feng Y."/>
            <person name="Jiang X."/>
            <person name="Zhu D."/>
            <person name="Xiang H."/>
            <person name="Feng X."/>
            <person name="Li S."/>
            <person name="Wang J."/>
            <person name="Zhang G."/>
            <person name="Kronforst M.R."/>
            <person name="Wang W."/>
        </authorList>
    </citation>
    <scope>NUCLEOTIDE SEQUENCE [LARGE SCALE GENOMIC DNA]</scope>
    <source>
        <strain evidence="23">Ya'a_city_454_Pm</strain>
        <tissue evidence="23">Whole body</tissue>
    </source>
</reference>
<dbReference type="AlphaFoldDB" id="A0A194R8P6"/>
<evidence type="ECO:0000256" key="4">
    <source>
        <dbReference type="ARBA" id="ARBA00004922"/>
    </source>
</evidence>
<evidence type="ECO:0000259" key="21">
    <source>
        <dbReference type="Pfam" id="PF19435"/>
    </source>
</evidence>
<dbReference type="UniPathway" id="UPA00378"/>